<dbReference type="Proteomes" id="UP000198983">
    <property type="component" value="Chromosome I"/>
</dbReference>
<dbReference type="EMBL" id="LT629732">
    <property type="protein sequence ID" value="SDS73571.1"/>
    <property type="molecule type" value="Genomic_DNA"/>
</dbReference>
<keyword evidence="2" id="KW-1185">Reference proteome</keyword>
<dbReference type="OrthoDB" id="9780162at2"/>
<evidence type="ECO:0000313" key="2">
    <source>
        <dbReference type="Proteomes" id="UP000198983"/>
    </source>
</evidence>
<reference evidence="1 2" key="1">
    <citation type="submission" date="2016-10" db="EMBL/GenBank/DDBJ databases">
        <authorList>
            <person name="de Groot N.N."/>
        </authorList>
    </citation>
    <scope>NUCLEOTIDE SEQUENCE [LARGE SCALE GENOMIC DNA]</scope>
    <source>
        <strain evidence="1 2">DSM 22024</strain>
    </source>
</reference>
<protein>
    <submittedName>
        <fullName evidence="1">Uncharacterized protein</fullName>
    </submittedName>
</protein>
<dbReference type="RefSeq" id="WP_092654853.1">
    <property type="nucleotide sequence ID" value="NZ_LT629732.1"/>
</dbReference>
<accession>A0A1H1UMN6</accession>
<sequence length="152" mass="17089">MTTDTESESGNPVWYRSELIFYTEPDCRWQLHVDGHMVGITGPVDAGEACAWANVYLGRDLGWVPGWPHQVDACWYWVAEPVPELTAAQAEQVLTQLLHAQLAGDQTRMAAIRARMYPHHLSAVVSAAERELGRRLIAETERELQRAAPPNR</sequence>
<proteinExistence type="predicted"/>
<evidence type="ECO:0000313" key="1">
    <source>
        <dbReference type="EMBL" id="SDS73571.1"/>
    </source>
</evidence>
<organism evidence="1 2">
    <name type="scientific">Actinopolymorpha singaporensis</name>
    <dbReference type="NCBI Taxonomy" id="117157"/>
    <lineage>
        <taxon>Bacteria</taxon>
        <taxon>Bacillati</taxon>
        <taxon>Actinomycetota</taxon>
        <taxon>Actinomycetes</taxon>
        <taxon>Propionibacteriales</taxon>
        <taxon>Actinopolymorphaceae</taxon>
        <taxon>Actinopolymorpha</taxon>
    </lineage>
</organism>
<gene>
    <name evidence="1" type="ORF">SAMN04489717_3689</name>
</gene>
<dbReference type="AlphaFoldDB" id="A0A1H1UMN6"/>
<name>A0A1H1UMN6_9ACTN</name>